<dbReference type="PANTHER" id="PTHR22911:SF6">
    <property type="entry name" value="SOLUTE CARRIER FAMILY 35 MEMBER G1"/>
    <property type="match status" value="1"/>
</dbReference>
<evidence type="ECO:0000259" key="6">
    <source>
        <dbReference type="Pfam" id="PF00892"/>
    </source>
</evidence>
<keyword evidence="8" id="KW-1185">Reference proteome</keyword>
<evidence type="ECO:0000313" key="7">
    <source>
        <dbReference type="EMBL" id="RXZ34644.1"/>
    </source>
</evidence>
<dbReference type="InterPro" id="IPR000620">
    <property type="entry name" value="EamA_dom"/>
</dbReference>
<comment type="similarity">
    <text evidence="2">Belongs to the drug/metabolite transporter (DMT) superfamily. 10 TMS drug/metabolite exporter (DME) (TC 2.A.7.3) family.</text>
</comment>
<dbReference type="AlphaFoldDB" id="A0A4Q2IZE3"/>
<evidence type="ECO:0000256" key="4">
    <source>
        <dbReference type="ARBA" id="ARBA00022989"/>
    </source>
</evidence>
<dbReference type="Proteomes" id="UP000292347">
    <property type="component" value="Unassembled WGS sequence"/>
</dbReference>
<accession>A0A4Q2IZE3</accession>
<organism evidence="7 8">
    <name type="scientific">Sphingomonas desiccabilis</name>
    <dbReference type="NCBI Taxonomy" id="429134"/>
    <lineage>
        <taxon>Bacteria</taxon>
        <taxon>Pseudomonadati</taxon>
        <taxon>Pseudomonadota</taxon>
        <taxon>Alphaproteobacteria</taxon>
        <taxon>Sphingomonadales</taxon>
        <taxon>Sphingomonadaceae</taxon>
        <taxon>Sphingomonas</taxon>
    </lineage>
</organism>
<gene>
    <name evidence="7" type="ORF">EO081_02905</name>
</gene>
<keyword evidence="4" id="KW-1133">Transmembrane helix</keyword>
<dbReference type="SUPFAM" id="SSF103481">
    <property type="entry name" value="Multidrug resistance efflux transporter EmrE"/>
    <property type="match status" value="2"/>
</dbReference>
<dbReference type="RefSeq" id="WP_129340430.1">
    <property type="nucleotide sequence ID" value="NZ_JACIDD010000001.1"/>
</dbReference>
<feature type="domain" description="EamA" evidence="6">
    <location>
        <begin position="8"/>
        <end position="140"/>
    </location>
</feature>
<evidence type="ECO:0000313" key="8">
    <source>
        <dbReference type="Proteomes" id="UP000292347"/>
    </source>
</evidence>
<evidence type="ECO:0000256" key="5">
    <source>
        <dbReference type="ARBA" id="ARBA00023136"/>
    </source>
</evidence>
<dbReference type="EMBL" id="SDPT01000001">
    <property type="protein sequence ID" value="RXZ34644.1"/>
    <property type="molecule type" value="Genomic_DNA"/>
</dbReference>
<comment type="caution">
    <text evidence="7">The sequence shown here is derived from an EMBL/GenBank/DDBJ whole genome shotgun (WGS) entry which is preliminary data.</text>
</comment>
<comment type="subcellular location">
    <subcellularLocation>
        <location evidence="1">Membrane</location>
        <topology evidence="1">Multi-pass membrane protein</topology>
    </subcellularLocation>
</comment>
<name>A0A4Q2IZE3_9SPHN</name>
<sequence length="302" mass="32001">MPGDTILKGVGLRLLAIFFLSTMSALVKLAEVRGATLFETMFWRQFCALPVVVAFVAMGPGLATLRTRRFGAHLGRSAVGLLGMVFTFGSVLLLPLAEATTFQFTVPIFATILGALVLREPTGWQRWSAVLVGFAGVLIVAQPGAGHPVTPFGTVVGLLAALFVAIVAILLRQLGRTENSGTTVFWFSLLSLPPLALLYAFNLKPHDAATWAILVSIGLVGGMGQIALTAALRHAPVAVVVPMDYSGLVWATLYGWLLFGLLPGSATWLGAPVIVASGLFIVWREHRLGRQKVAAASAVEDA</sequence>
<proteinExistence type="inferred from homology"/>
<dbReference type="GO" id="GO:0016020">
    <property type="term" value="C:membrane"/>
    <property type="evidence" value="ECO:0007669"/>
    <property type="project" value="UniProtKB-SubCell"/>
</dbReference>
<dbReference type="Pfam" id="PF00892">
    <property type="entry name" value="EamA"/>
    <property type="match status" value="2"/>
</dbReference>
<evidence type="ECO:0000256" key="3">
    <source>
        <dbReference type="ARBA" id="ARBA00022692"/>
    </source>
</evidence>
<keyword evidence="3" id="KW-0812">Transmembrane</keyword>
<dbReference type="PANTHER" id="PTHR22911">
    <property type="entry name" value="ACYL-MALONYL CONDENSING ENZYME-RELATED"/>
    <property type="match status" value="1"/>
</dbReference>
<protein>
    <submittedName>
        <fullName evidence="7">DMT family transporter</fullName>
    </submittedName>
</protein>
<dbReference type="OrthoDB" id="9812899at2"/>
<evidence type="ECO:0000256" key="1">
    <source>
        <dbReference type="ARBA" id="ARBA00004141"/>
    </source>
</evidence>
<evidence type="ECO:0000256" key="2">
    <source>
        <dbReference type="ARBA" id="ARBA00009853"/>
    </source>
</evidence>
<feature type="domain" description="EamA" evidence="6">
    <location>
        <begin position="152"/>
        <end position="282"/>
    </location>
</feature>
<dbReference type="InterPro" id="IPR037185">
    <property type="entry name" value="EmrE-like"/>
</dbReference>
<reference evidence="7 8" key="1">
    <citation type="submission" date="2019-01" db="EMBL/GenBank/DDBJ databases">
        <title>Sphingomonas mucosissima sp. nov. and Sphingomonas desiccabilis sp. nov., from biological soil crusts in the Colorado Plateau, USA.</title>
        <authorList>
            <person name="Zhu D."/>
        </authorList>
    </citation>
    <scope>NUCLEOTIDE SEQUENCE [LARGE SCALE GENOMIC DNA]</scope>
    <source>
        <strain evidence="7 8">CP1D</strain>
    </source>
</reference>
<keyword evidence="5" id="KW-0472">Membrane</keyword>